<comment type="cofactor">
    <cofactor evidence="4">
        <name>Mg(2+)</name>
        <dbReference type="ChEBI" id="CHEBI:18420"/>
    </cofactor>
    <text evidence="4">Divalent metal ions. Mg(2+) is the most effective.</text>
</comment>
<evidence type="ECO:0000256" key="2">
    <source>
        <dbReference type="PIRSR" id="PIRSR000915-1"/>
    </source>
</evidence>
<evidence type="ECO:0000256" key="3">
    <source>
        <dbReference type="PIRSR" id="PIRSR000915-2"/>
    </source>
</evidence>
<feature type="binding site" evidence="4">
    <location>
        <position position="21"/>
    </location>
    <ligand>
        <name>Mg(2+)</name>
        <dbReference type="ChEBI" id="CHEBI:18420"/>
    </ligand>
</feature>
<dbReference type="NCBIfam" id="TIGR01460">
    <property type="entry name" value="HAD-SF-IIA"/>
    <property type="match status" value="1"/>
</dbReference>
<dbReference type="GO" id="GO:0016791">
    <property type="term" value="F:phosphatase activity"/>
    <property type="evidence" value="ECO:0007669"/>
    <property type="project" value="TreeGrafter"/>
</dbReference>
<dbReference type="GO" id="GO:0046872">
    <property type="term" value="F:metal ion binding"/>
    <property type="evidence" value="ECO:0007669"/>
    <property type="project" value="UniProtKB-KW"/>
</dbReference>
<sequence>MVSTGSNVNWPPIEGIISDLDGVVYRGSTAIADAIEAFTRWQKAGLPFCFVTNNSTHTPEDVVRKLRGFGLFIEPSEVVTSAITAAELIRANYPQLTRTYVIGAPSLVTAMRDVGLEVTDRTPEAVVMGLDRDITHEKMRIAVEAILNGAVFIGTNPDLLLPTASGFEPGAGAMIAAVAAATQVQPSIAGKPQVPMIERALSRLGTNRASTIMIGDQVPTDIQAGKRAGLATVLVTTGVPMRQDPSLMAPDFIVSSLREIEVSAARAAQARQRRA</sequence>
<dbReference type="RefSeq" id="WP_091967689.1">
    <property type="nucleotide sequence ID" value="NZ_FMAI01000058.1"/>
</dbReference>
<feature type="active site" description="Proton donor" evidence="2">
    <location>
        <position position="21"/>
    </location>
</feature>
<organism evidence="5 6">
    <name type="scientific">Bradyrhizobium shewense</name>
    <dbReference type="NCBI Taxonomy" id="1761772"/>
    <lineage>
        <taxon>Bacteria</taxon>
        <taxon>Pseudomonadati</taxon>
        <taxon>Pseudomonadota</taxon>
        <taxon>Alphaproteobacteria</taxon>
        <taxon>Hyphomicrobiales</taxon>
        <taxon>Nitrobacteraceae</taxon>
        <taxon>Bradyrhizobium</taxon>
    </lineage>
</organism>
<protein>
    <submittedName>
        <fullName evidence="5">4-nitrophenyl phosphatase</fullName>
    </submittedName>
</protein>
<dbReference type="Pfam" id="PF13344">
    <property type="entry name" value="Hydrolase_6"/>
    <property type="match status" value="1"/>
</dbReference>
<dbReference type="PANTHER" id="PTHR19288">
    <property type="entry name" value="4-NITROPHENYLPHOSPHATASE-RELATED"/>
    <property type="match status" value="1"/>
</dbReference>
<evidence type="ECO:0000313" key="5">
    <source>
        <dbReference type="EMBL" id="SCB55881.1"/>
    </source>
</evidence>
<dbReference type="PANTHER" id="PTHR19288:SF46">
    <property type="entry name" value="HALOACID DEHALOGENASE-LIKE HYDROLASE DOMAIN-CONTAINING PROTEIN 2"/>
    <property type="match status" value="1"/>
</dbReference>
<feature type="binding site" evidence="4">
    <location>
        <position position="216"/>
    </location>
    <ligand>
        <name>Mg(2+)</name>
        <dbReference type="ChEBI" id="CHEBI:18420"/>
    </ligand>
</feature>
<feature type="binding site" evidence="3">
    <location>
        <position position="191"/>
    </location>
    <ligand>
        <name>substrate</name>
    </ligand>
</feature>
<dbReference type="AlphaFoldDB" id="A0A1C3XUF1"/>
<evidence type="ECO:0000256" key="4">
    <source>
        <dbReference type="PIRSR" id="PIRSR000915-3"/>
    </source>
</evidence>
<dbReference type="InterPro" id="IPR006357">
    <property type="entry name" value="HAD-SF_hydro_IIA"/>
</dbReference>
<dbReference type="Proteomes" id="UP000199184">
    <property type="component" value="Unassembled WGS sequence"/>
</dbReference>
<dbReference type="InterPro" id="IPR036412">
    <property type="entry name" value="HAD-like_sf"/>
</dbReference>
<dbReference type="PIRSF" id="PIRSF000915">
    <property type="entry name" value="PGP-type_phosphatase"/>
    <property type="match status" value="1"/>
</dbReference>
<reference evidence="6" key="1">
    <citation type="submission" date="2016-08" db="EMBL/GenBank/DDBJ databases">
        <authorList>
            <person name="Varghese N."/>
            <person name="Submissions Spin"/>
        </authorList>
    </citation>
    <scope>NUCLEOTIDE SEQUENCE [LARGE SCALE GENOMIC DNA]</scope>
    <source>
        <strain evidence="6">ERR11</strain>
    </source>
</reference>
<keyword evidence="4" id="KW-0460">Magnesium</keyword>
<evidence type="ECO:0000313" key="6">
    <source>
        <dbReference type="Proteomes" id="UP000199184"/>
    </source>
</evidence>
<feature type="binding site" evidence="4">
    <location>
        <position position="19"/>
    </location>
    <ligand>
        <name>Mg(2+)</name>
        <dbReference type="ChEBI" id="CHEBI:18420"/>
    </ligand>
</feature>
<keyword evidence="4" id="KW-0479">Metal-binding</keyword>
<dbReference type="Gene3D" id="3.40.50.1000">
    <property type="entry name" value="HAD superfamily/HAD-like"/>
    <property type="match status" value="2"/>
</dbReference>
<keyword evidence="6" id="KW-1185">Reference proteome</keyword>
<name>A0A1C3XUF1_9BRAD</name>
<proteinExistence type="inferred from homology"/>
<dbReference type="CDD" id="cd07530">
    <property type="entry name" value="HAD_Pase_UmpH-like"/>
    <property type="match status" value="1"/>
</dbReference>
<dbReference type="Pfam" id="PF13242">
    <property type="entry name" value="Hydrolase_like"/>
    <property type="match status" value="1"/>
</dbReference>
<evidence type="ECO:0000256" key="1">
    <source>
        <dbReference type="PIRNR" id="PIRNR000915"/>
    </source>
</evidence>
<comment type="similarity">
    <text evidence="1">Belongs to the HAD-like hydrolase superfamily.</text>
</comment>
<gene>
    <name evidence="5" type="ORF">GA0061098_105812</name>
</gene>
<feature type="active site" description="Nucleophile" evidence="2">
    <location>
        <position position="19"/>
    </location>
</feature>
<dbReference type="EMBL" id="FMAI01000058">
    <property type="protein sequence ID" value="SCB55881.1"/>
    <property type="molecule type" value="Genomic_DNA"/>
</dbReference>
<dbReference type="GO" id="GO:0005737">
    <property type="term" value="C:cytoplasm"/>
    <property type="evidence" value="ECO:0007669"/>
    <property type="project" value="TreeGrafter"/>
</dbReference>
<dbReference type="SUPFAM" id="SSF56784">
    <property type="entry name" value="HAD-like"/>
    <property type="match status" value="1"/>
</dbReference>
<accession>A0A1C3XUF1</accession>
<dbReference type="InterPro" id="IPR023214">
    <property type="entry name" value="HAD_sf"/>
</dbReference>